<accession>A0ABD7HKW4</accession>
<dbReference type="RefSeq" id="WP_100521928.1">
    <property type="nucleotide sequence ID" value="NZ_QXAD01000001.1"/>
</dbReference>
<proteinExistence type="predicted"/>
<evidence type="ECO:0000313" key="2">
    <source>
        <dbReference type="Proteomes" id="UP000284557"/>
    </source>
</evidence>
<name>A0ABD7HKW4_9MYCO</name>
<organism evidence="1 2">
    <name type="scientific">Mycobacteroides abscessus</name>
    <dbReference type="NCBI Taxonomy" id="36809"/>
    <lineage>
        <taxon>Bacteria</taxon>
        <taxon>Bacillati</taxon>
        <taxon>Actinomycetota</taxon>
        <taxon>Actinomycetes</taxon>
        <taxon>Mycobacteriales</taxon>
        <taxon>Mycobacteriaceae</taxon>
        <taxon>Mycobacteroides</taxon>
    </lineage>
</organism>
<evidence type="ECO:0008006" key="3">
    <source>
        <dbReference type="Google" id="ProtNLM"/>
    </source>
</evidence>
<comment type="caution">
    <text evidence="1">The sequence shown here is derived from an EMBL/GenBank/DDBJ whole genome shotgun (WGS) entry which is preliminary data.</text>
</comment>
<dbReference type="AlphaFoldDB" id="A0ABD7HKW4"/>
<reference evidence="1 2" key="1">
    <citation type="submission" date="2018-08" db="EMBL/GenBank/DDBJ databases">
        <title>Linezolid Resistance in Mycobacterium abscessus: MIC Distribution and Comprehensive Investigation of Resistance Mechanisms.</title>
        <authorList>
            <person name="Ye M."/>
            <person name="Xu L."/>
            <person name="Zou Y."/>
            <person name="Li B."/>
            <person name="Guo Q."/>
            <person name="Zhang Y."/>
            <person name="Zhan M."/>
            <person name="Xu B."/>
            <person name="Yu F."/>
            <person name="Zhang Z."/>
            <person name="Chu H."/>
        </authorList>
    </citation>
    <scope>NUCLEOTIDE SEQUENCE [LARGE SCALE GENOMIC DNA]</scope>
    <source>
        <strain evidence="1 2">G143</strain>
    </source>
</reference>
<dbReference type="Proteomes" id="UP000284557">
    <property type="component" value="Unassembled WGS sequence"/>
</dbReference>
<dbReference type="EMBL" id="QXBN01000018">
    <property type="protein sequence ID" value="RIT33878.1"/>
    <property type="molecule type" value="Genomic_DNA"/>
</dbReference>
<gene>
    <name evidence="1" type="ORF">D2E76_21040</name>
</gene>
<sequence length="259" mass="27554">MTSTLTPVLFDAPLVNPNPLGLYPAAQWTESADPLRWLPSGVEIRPWNFGLAGSFGVWAAAWNARAGDLGPDDVKHGQRPAGLAAFAAVTVWAADECDLTAPSQAEVRTRAAQTLRLMEQGAVEREFAARLLEDAGTVGTAAGLVAAVGHLEEMWAATNTQGGFIHARPSWAAPASQANLLVRSGQGFTTPLGLRWVFGAGYRQVLSDTLVVSSQPFGWRSESVVRTANDLENSRFRAIAERSLVVGYESLIGAVKVTG</sequence>
<evidence type="ECO:0000313" key="1">
    <source>
        <dbReference type="EMBL" id="RIT33878.1"/>
    </source>
</evidence>
<protein>
    <recommendedName>
        <fullName evidence="3">Phage protein</fullName>
    </recommendedName>
</protein>